<evidence type="ECO:0008006" key="4">
    <source>
        <dbReference type="Google" id="ProtNLM"/>
    </source>
</evidence>
<organism evidence="2 3">
    <name type="scientific">Bdellovibrio bacteriovorus</name>
    <dbReference type="NCBI Taxonomy" id="959"/>
    <lineage>
        <taxon>Bacteria</taxon>
        <taxon>Pseudomonadati</taxon>
        <taxon>Bdellovibrionota</taxon>
        <taxon>Bdellovibrionia</taxon>
        <taxon>Bdellovibrionales</taxon>
        <taxon>Pseudobdellovibrionaceae</taxon>
        <taxon>Bdellovibrio</taxon>
    </lineage>
</organism>
<accession>A0A150WVD6</accession>
<comment type="caution">
    <text evidence="2">The sequence shown here is derived from an EMBL/GenBank/DDBJ whole genome shotgun (WGS) entry which is preliminary data.</text>
</comment>
<feature type="signal peptide" evidence="1">
    <location>
        <begin position="1"/>
        <end position="23"/>
    </location>
</feature>
<sequence length="1069" mass="110142">MKSGTCLSFIVGFVLTLALYAQASPNALTYQGRILNVNGQPLEHNNVSFLFEITSPNGNCVIYREQKDGVSMLNSRGVFDVPIGSGNKLFPADPLFTLLDSFNNSSPQNCYGGGAPYVPSSGDIRLLKVQFHDGSGWRVISPSNEIRTVPYAAYAHSAEKLGTKTENDFVVKTGVPTCAANEFLKWNGSALVCAPVSGASSGTVTTVTSANSYVTIVNNTSTPLVTLNVGSTTGTVAAGDDARFSDARTPKGTAGGDLSGTYPNPSVAKIQNISISSTAPTSNQFFKFDGTQWSGASIGMSDVTNLNSTLNNYLLKSSFDGYVSSAGCLPHQTMYWSAVLGFQCQSINVSVAGDVSGTIGSVSVNRIKGVDVDTTGLTSGQILKYDGTKWAPASDSNGGGTVTNIATGTGLSGGPITGTGTISLADTAVTAGSYTRANITVDAQGRLTAASSGSALNLGTEVTGTLPIANGGTGQTSALSAFNALSPLTTKGDLLIRNDTNNARLPVGANGQILSANSATASGLEWITPSYGTVTNVTGTAPISVASGTTAPVISISDATTAAKGAVRVGAGIAVSSGTISADPANFPSTVPVTKGGTGSTTFTANRLIASDGTGSTLSTFNCAVGQLVSFDSTGMMTCSSFTTGSVFIQDGNSFAANATIGTNDAFALNLETNNQARMTLTSDGNVGIGTATPHTTALLDLSSAAKGFLPPRMTRAQRNAITGAPQGLVIYNTDDNTVDYYNGANWFSLNGSPKFMKRGMSGYQTVDQNSIVAFTSTLANNGMTTTSNGINLKAGVTYRLEASLNTYQSDGNGYLGYVFFNGTTTFGSPAYTDEPDSVGAYGFKSSLLEIYTPSTDQTVYVRISDDNIGAGQVTPNYNTYFMATELVPSGPGGGGSDNLGNHAATQNINLGTHWISGDGTSNGIRVDSTGNVGVKTASPTASLEVTGDVKISGQIVNNAWIDVAAFTNSWTAYSPIAGVAAPGYRKGKDGRVYLRGCMAPGTWGNPAFTFPVGYRPSTHMTLNLTAYSGTAGTAVAVYAWIYTDGGFRPWIANGATWICMDGTSFPTD</sequence>
<evidence type="ECO:0000256" key="1">
    <source>
        <dbReference type="SAM" id="SignalP"/>
    </source>
</evidence>
<keyword evidence="1" id="KW-0732">Signal</keyword>
<proteinExistence type="predicted"/>
<dbReference type="AlphaFoldDB" id="A0A150WVD6"/>
<feature type="chain" id="PRO_5007573789" description="Cell wall surface anchor family protein" evidence="1">
    <location>
        <begin position="24"/>
        <end position="1069"/>
    </location>
</feature>
<name>A0A150WVD6_BDEBC</name>
<protein>
    <recommendedName>
        <fullName evidence="4">Cell wall surface anchor family protein</fullName>
    </recommendedName>
</protein>
<reference evidence="2 3" key="1">
    <citation type="submission" date="2016-03" db="EMBL/GenBank/DDBJ databases">
        <authorList>
            <person name="Ploux O."/>
        </authorList>
    </citation>
    <scope>NUCLEOTIDE SEQUENCE [LARGE SCALE GENOMIC DNA]</scope>
    <source>
        <strain evidence="2 3">BER2</strain>
    </source>
</reference>
<dbReference type="RefSeq" id="WP_063242272.1">
    <property type="nucleotide sequence ID" value="NZ_LUKF01000001.1"/>
</dbReference>
<dbReference type="Proteomes" id="UP000075391">
    <property type="component" value="Unassembled WGS sequence"/>
</dbReference>
<evidence type="ECO:0000313" key="3">
    <source>
        <dbReference type="Proteomes" id="UP000075391"/>
    </source>
</evidence>
<gene>
    <name evidence="2" type="ORF">AZI85_00640</name>
</gene>
<evidence type="ECO:0000313" key="2">
    <source>
        <dbReference type="EMBL" id="KYG70488.1"/>
    </source>
</evidence>
<dbReference type="EMBL" id="LUKF01000001">
    <property type="protein sequence ID" value="KYG70488.1"/>
    <property type="molecule type" value="Genomic_DNA"/>
</dbReference>